<dbReference type="PANTHER" id="PTHR33173:SF2">
    <property type="entry name" value="MYND-TYPE DOMAIN-CONTAINING PROTEIN"/>
    <property type="match status" value="1"/>
</dbReference>
<name>A0A162PNN5_9CRUS</name>
<evidence type="ECO:0000313" key="3">
    <source>
        <dbReference type="Proteomes" id="UP000076858"/>
    </source>
</evidence>
<keyword evidence="3" id="KW-1185">Reference proteome</keyword>
<reference evidence="2 3" key="1">
    <citation type="submission" date="2016-03" db="EMBL/GenBank/DDBJ databases">
        <title>EvidentialGene: Evidence-directed Construction of Genes on Genomes.</title>
        <authorList>
            <person name="Gilbert D.G."/>
            <person name="Choi J.-H."/>
            <person name="Mockaitis K."/>
            <person name="Colbourne J."/>
            <person name="Pfrender M."/>
        </authorList>
    </citation>
    <scope>NUCLEOTIDE SEQUENCE [LARGE SCALE GENOMIC DNA]</scope>
    <source>
        <strain evidence="2 3">Xinb3</strain>
        <tissue evidence="2">Complete organism</tissue>
    </source>
</reference>
<organism evidence="2 3">
    <name type="scientific">Daphnia magna</name>
    <dbReference type="NCBI Taxonomy" id="35525"/>
    <lineage>
        <taxon>Eukaryota</taxon>
        <taxon>Metazoa</taxon>
        <taxon>Ecdysozoa</taxon>
        <taxon>Arthropoda</taxon>
        <taxon>Crustacea</taxon>
        <taxon>Branchiopoda</taxon>
        <taxon>Diplostraca</taxon>
        <taxon>Cladocera</taxon>
        <taxon>Anomopoda</taxon>
        <taxon>Daphniidae</taxon>
        <taxon>Daphnia</taxon>
    </lineage>
</organism>
<dbReference type="EMBL" id="LRGB01000467">
    <property type="protein sequence ID" value="KZS19008.1"/>
    <property type="molecule type" value="Genomic_DNA"/>
</dbReference>
<feature type="region of interest" description="Disordered" evidence="1">
    <location>
        <begin position="1"/>
        <end position="53"/>
    </location>
</feature>
<gene>
    <name evidence="2" type="ORF">APZ42_014692</name>
</gene>
<evidence type="ECO:0000313" key="2">
    <source>
        <dbReference type="EMBL" id="KZS19008.1"/>
    </source>
</evidence>
<protein>
    <submittedName>
        <fullName evidence="2">Uncharacterized protein</fullName>
    </submittedName>
</protein>
<accession>A0A162PNN5</accession>
<proteinExistence type="predicted"/>
<feature type="compositionally biased region" description="Low complexity" evidence="1">
    <location>
        <begin position="343"/>
        <end position="352"/>
    </location>
</feature>
<dbReference type="Proteomes" id="UP000076858">
    <property type="component" value="Unassembled WGS sequence"/>
</dbReference>
<feature type="region of interest" description="Disordered" evidence="1">
    <location>
        <begin position="335"/>
        <end position="363"/>
    </location>
</feature>
<evidence type="ECO:0000256" key="1">
    <source>
        <dbReference type="SAM" id="MobiDB-lite"/>
    </source>
</evidence>
<dbReference type="AlphaFoldDB" id="A0A162PNN5"/>
<dbReference type="OrthoDB" id="10053749at2759"/>
<feature type="non-terminal residue" evidence="2">
    <location>
        <position position="1"/>
    </location>
</feature>
<comment type="caution">
    <text evidence="2">The sequence shown here is derived from an EMBL/GenBank/DDBJ whole genome shotgun (WGS) entry which is preliminary data.</text>
</comment>
<feature type="compositionally biased region" description="Basic and acidic residues" evidence="1">
    <location>
        <begin position="33"/>
        <end position="44"/>
    </location>
</feature>
<sequence length="759" mass="86419">NFDFEKGKSTAHKHRSKRSNETSMLPSSLNEEDNSKSIRLDRRQLKLRKSSSQPQQSRISDYFEFVNKLDAEICLRKENEFLSSKIREIEKKFASLNQENPLEVAGQSLLTRMMRQAVKQFGKKPKGLRHDDVVLEHFCINVWILGGRRIYEIFHSNFIGIFPSPSTIQDRLRTFDLPSQDGINFSAVVEYLKTNNAPPIVVLSADATGVLGCVDYHEKTNSLVGFSAPLKDNGFPDLDVFIARMTEDIVKQFNQYDRASLVMIGMIQPLLDGLSPLRLFSFGTNSKYTSIDVNNRLNFVALKLKAFGIEVAAYSADGDSREMKVMRNRIRLGASIPSSPQASSDVHSSHPSHSTEHPTGLSISDPHSLRRSFPFFVCDFLPSCIIFFQDVTHLGAKLRTRLNKTQKSIPLGNFIATTAHIVALQEIIGKDRHGLRVGDVLLEDKMNYDAVRRLSKPHVRELLSQYVPKSEGTCFYLELMDNSTSSYLDKKLSPLDRVYRMWKSVFELRYWRYWMSCDNVYPLGNHFITLNAYLCVEINSHALVMLITKLRDTPQLFKPRLFSSQPCESYFKACRSFTPVGSTQLNFTLLDFIYSRCKKVDVALRLTALGHSDNIVYPRHVKNLERYGGSEESFVCNILPSTDEIRVTMDRARIDAKAALMKLGVDVADPDDRVFAFDSRLAAKLNEPLENPAPKEDDVNEFDECEELEDEGNDPLDRNVLDEYEQSLLNVISEGPLNDYSSLLEKCVLRNENSPRPHN</sequence>
<feature type="non-terminal residue" evidence="2">
    <location>
        <position position="759"/>
    </location>
</feature>
<dbReference type="STRING" id="35525.A0A162PNN5"/>
<dbReference type="PANTHER" id="PTHR33173">
    <property type="match status" value="1"/>
</dbReference>